<evidence type="ECO:0000313" key="6">
    <source>
        <dbReference type="EMBL" id="KIT14614.1"/>
    </source>
</evidence>
<comment type="caution">
    <text evidence="6">The sequence shown here is derived from an EMBL/GenBank/DDBJ whole genome shotgun (WGS) entry which is preliminary data.</text>
</comment>
<feature type="modified residue" description="4-aspartylphosphate" evidence="2">
    <location>
        <position position="51"/>
    </location>
</feature>
<dbReference type="Proteomes" id="UP000032232">
    <property type="component" value="Unassembled WGS sequence"/>
</dbReference>
<dbReference type="Pfam" id="PF00486">
    <property type="entry name" value="Trans_reg_C"/>
    <property type="match status" value="1"/>
</dbReference>
<reference evidence="6 7" key="1">
    <citation type="submission" date="2015-02" db="EMBL/GenBank/DDBJ databases">
        <title>Genome Sequence of Jannaschia aquimarina DSM28248, a member of the Roseobacter clade.</title>
        <authorList>
            <person name="Voget S."/>
            <person name="Daniel R."/>
        </authorList>
    </citation>
    <scope>NUCLEOTIDE SEQUENCE [LARGE SCALE GENOMIC DNA]</scope>
    <source>
        <strain evidence="6 7">GSW-M26</strain>
    </source>
</reference>
<evidence type="ECO:0000259" key="5">
    <source>
        <dbReference type="PROSITE" id="PS51755"/>
    </source>
</evidence>
<keyword evidence="1 3" id="KW-0238">DNA-binding</keyword>
<name>A0A0D1EAA1_9RHOB</name>
<dbReference type="CDD" id="cd00383">
    <property type="entry name" value="trans_reg_C"/>
    <property type="match status" value="1"/>
</dbReference>
<dbReference type="AlphaFoldDB" id="A0A0D1EAA1"/>
<evidence type="ECO:0000256" key="3">
    <source>
        <dbReference type="PROSITE-ProRule" id="PRU01091"/>
    </source>
</evidence>
<feature type="domain" description="Response regulatory" evidence="4">
    <location>
        <begin position="2"/>
        <end position="115"/>
    </location>
</feature>
<evidence type="ECO:0000256" key="1">
    <source>
        <dbReference type="ARBA" id="ARBA00023125"/>
    </source>
</evidence>
<dbReference type="GO" id="GO:0000156">
    <property type="term" value="F:phosphorelay response regulator activity"/>
    <property type="evidence" value="ECO:0007669"/>
    <property type="project" value="TreeGrafter"/>
</dbReference>
<dbReference type="PATRIC" id="fig|935700.4.peg.3805"/>
<dbReference type="OrthoDB" id="9802426at2"/>
<dbReference type="SUPFAM" id="SSF52172">
    <property type="entry name" value="CheY-like"/>
    <property type="match status" value="1"/>
</dbReference>
<dbReference type="GO" id="GO:0005829">
    <property type="term" value="C:cytosol"/>
    <property type="evidence" value="ECO:0007669"/>
    <property type="project" value="TreeGrafter"/>
</dbReference>
<dbReference type="GO" id="GO:0032993">
    <property type="term" value="C:protein-DNA complex"/>
    <property type="evidence" value="ECO:0007669"/>
    <property type="project" value="TreeGrafter"/>
</dbReference>
<organism evidence="6 7">
    <name type="scientific">Jannaschia aquimarina</name>
    <dbReference type="NCBI Taxonomy" id="935700"/>
    <lineage>
        <taxon>Bacteria</taxon>
        <taxon>Pseudomonadati</taxon>
        <taxon>Pseudomonadota</taxon>
        <taxon>Alphaproteobacteria</taxon>
        <taxon>Rhodobacterales</taxon>
        <taxon>Roseobacteraceae</taxon>
        <taxon>Jannaschia</taxon>
    </lineage>
</organism>
<dbReference type="GO" id="GO:0000976">
    <property type="term" value="F:transcription cis-regulatory region binding"/>
    <property type="evidence" value="ECO:0007669"/>
    <property type="project" value="TreeGrafter"/>
</dbReference>
<dbReference type="GO" id="GO:0006355">
    <property type="term" value="P:regulation of DNA-templated transcription"/>
    <property type="evidence" value="ECO:0007669"/>
    <property type="project" value="InterPro"/>
</dbReference>
<evidence type="ECO:0000256" key="2">
    <source>
        <dbReference type="PROSITE-ProRule" id="PRU00169"/>
    </source>
</evidence>
<dbReference type="InterPro" id="IPR036388">
    <property type="entry name" value="WH-like_DNA-bd_sf"/>
</dbReference>
<sequence length="225" mass="24333">MRVLLIEDHPPLAEAVRDALRRAGFAVDHAATSADAREMAALAEHDLCLLDLGLPDGDGLRLLPELRRDGRVPVIVLTARDQLSDRLAGLDGGADDYVVKPVEMPELVARCRAVLRRPGDRAGTILRVGPLELDVPARSASLDGTTLPLGRREVTVLEHLLRNAGRVATRRALEEAVYGFDDEVGPNALEASVSRLRRTLEAAECPIPIVTVRGVGWMLPREGDG</sequence>
<dbReference type="PROSITE" id="PS51755">
    <property type="entry name" value="OMPR_PHOB"/>
    <property type="match status" value="1"/>
</dbReference>
<dbReference type="InterPro" id="IPR001789">
    <property type="entry name" value="Sig_transdc_resp-reg_receiver"/>
</dbReference>
<evidence type="ECO:0000313" key="7">
    <source>
        <dbReference type="Proteomes" id="UP000032232"/>
    </source>
</evidence>
<dbReference type="SMART" id="SM00862">
    <property type="entry name" value="Trans_reg_C"/>
    <property type="match status" value="1"/>
</dbReference>
<keyword evidence="7" id="KW-1185">Reference proteome</keyword>
<keyword evidence="2" id="KW-0597">Phosphoprotein</keyword>
<dbReference type="STRING" id="935700.jaqu_36920"/>
<dbReference type="EMBL" id="JYFE01000072">
    <property type="protein sequence ID" value="KIT14614.1"/>
    <property type="molecule type" value="Genomic_DNA"/>
</dbReference>
<dbReference type="InterPro" id="IPR001867">
    <property type="entry name" value="OmpR/PhoB-type_DNA-bd"/>
</dbReference>
<protein>
    <submittedName>
        <fullName evidence="6">QseB protein</fullName>
    </submittedName>
</protein>
<dbReference type="PROSITE" id="PS50110">
    <property type="entry name" value="RESPONSE_REGULATORY"/>
    <property type="match status" value="1"/>
</dbReference>
<dbReference type="PANTHER" id="PTHR48111:SF36">
    <property type="entry name" value="TRANSCRIPTIONAL REGULATORY PROTEIN CUTR"/>
    <property type="match status" value="1"/>
</dbReference>
<accession>A0A0D1EAA1</accession>
<feature type="domain" description="OmpR/PhoB-type" evidence="5">
    <location>
        <begin position="123"/>
        <end position="221"/>
    </location>
</feature>
<dbReference type="InterPro" id="IPR011006">
    <property type="entry name" value="CheY-like_superfamily"/>
</dbReference>
<dbReference type="SMART" id="SM00448">
    <property type="entry name" value="REC"/>
    <property type="match status" value="1"/>
</dbReference>
<dbReference type="InterPro" id="IPR039420">
    <property type="entry name" value="WalR-like"/>
</dbReference>
<dbReference type="RefSeq" id="WP_043920448.1">
    <property type="nucleotide sequence ID" value="NZ_FZPF01000002.1"/>
</dbReference>
<dbReference type="Gene3D" id="3.40.50.2300">
    <property type="match status" value="1"/>
</dbReference>
<feature type="DNA-binding region" description="OmpR/PhoB-type" evidence="3">
    <location>
        <begin position="123"/>
        <end position="221"/>
    </location>
</feature>
<proteinExistence type="predicted"/>
<dbReference type="PANTHER" id="PTHR48111">
    <property type="entry name" value="REGULATOR OF RPOS"/>
    <property type="match status" value="1"/>
</dbReference>
<dbReference type="Gene3D" id="6.10.250.690">
    <property type="match status" value="1"/>
</dbReference>
<evidence type="ECO:0000259" key="4">
    <source>
        <dbReference type="PROSITE" id="PS50110"/>
    </source>
</evidence>
<dbReference type="Pfam" id="PF00072">
    <property type="entry name" value="Response_reg"/>
    <property type="match status" value="1"/>
</dbReference>
<dbReference type="Gene3D" id="1.10.10.10">
    <property type="entry name" value="Winged helix-like DNA-binding domain superfamily/Winged helix DNA-binding domain"/>
    <property type="match status" value="1"/>
</dbReference>
<gene>
    <name evidence="6" type="primary">qseB</name>
    <name evidence="6" type="ORF">jaqu_36920</name>
</gene>